<dbReference type="GO" id="GO:0000976">
    <property type="term" value="F:transcription cis-regulatory region binding"/>
    <property type="evidence" value="ECO:0007669"/>
    <property type="project" value="TreeGrafter"/>
</dbReference>
<dbReference type="Pfam" id="PF12833">
    <property type="entry name" value="HTH_18"/>
    <property type="match status" value="1"/>
</dbReference>
<keyword evidence="6" id="KW-1185">Reference proteome</keyword>
<dbReference type="RefSeq" id="WP_047873366.1">
    <property type="nucleotide sequence ID" value="NZ_BMYC01000001.1"/>
</dbReference>
<dbReference type="PANTHER" id="PTHR47894">
    <property type="entry name" value="HTH-TYPE TRANSCRIPTIONAL REGULATOR GADX"/>
    <property type="match status" value="1"/>
</dbReference>
<proteinExistence type="predicted"/>
<dbReference type="PANTHER" id="PTHR47894:SF1">
    <property type="entry name" value="HTH-TYPE TRANSCRIPTIONAL REGULATOR VQSM"/>
    <property type="match status" value="1"/>
</dbReference>
<dbReference type="InterPro" id="IPR020449">
    <property type="entry name" value="Tscrpt_reg_AraC-type_HTH"/>
</dbReference>
<dbReference type="InterPro" id="IPR018060">
    <property type="entry name" value="HTH_AraC"/>
</dbReference>
<sequence>MHDKTLVPLIHTAHANAFITLIKHFEHDIYPLLKAAGLPSNILRQPYEFVSTTPIQHLLALMAEQADPYHYGMILRHEIKTFFIPKVLQRLHHVTTIEDALQQLTVTIKHESPSTQISIHRFNDMPWLCRQKPKDDTAGFHWAEIFSVLFIIELIRTLTRSDWLPSQIALQSHGADELAIILDNKDISFYTDRSIAAVALTDAIMAMPYPTSAQFSPIEHSADAPAAMSYIESIQHALRPYLVKQTLTIEEAAQILETTPRTLQRRLASANTSFRQLKESFLLETACRLMENEQYSLTTIAYEIGYANLAHFSRAFKKMTGFSPKHYRQRYLSS</sequence>
<dbReference type="AlphaFoldDB" id="A0A0J1GQ73"/>
<dbReference type="Gene3D" id="1.10.10.60">
    <property type="entry name" value="Homeodomain-like"/>
    <property type="match status" value="1"/>
</dbReference>
<evidence type="ECO:0000256" key="1">
    <source>
        <dbReference type="ARBA" id="ARBA00023015"/>
    </source>
</evidence>
<dbReference type="PATRIC" id="fig|754436.4.peg.1223"/>
<dbReference type="PROSITE" id="PS01124">
    <property type="entry name" value="HTH_ARAC_FAMILY_2"/>
    <property type="match status" value="1"/>
</dbReference>
<feature type="domain" description="HTH araC/xylS-type" evidence="4">
    <location>
        <begin position="232"/>
        <end position="330"/>
    </location>
</feature>
<dbReference type="SUPFAM" id="SSF46689">
    <property type="entry name" value="Homeodomain-like"/>
    <property type="match status" value="1"/>
</dbReference>
<accession>A0A0J1GQ73</accession>
<evidence type="ECO:0000256" key="3">
    <source>
        <dbReference type="ARBA" id="ARBA00023163"/>
    </source>
</evidence>
<dbReference type="PRINTS" id="PR00032">
    <property type="entry name" value="HTHARAC"/>
</dbReference>
<dbReference type="Proteomes" id="UP000036426">
    <property type="component" value="Unassembled WGS sequence"/>
</dbReference>
<evidence type="ECO:0000259" key="4">
    <source>
        <dbReference type="PROSITE" id="PS01124"/>
    </source>
</evidence>
<dbReference type="GO" id="GO:0005829">
    <property type="term" value="C:cytosol"/>
    <property type="evidence" value="ECO:0007669"/>
    <property type="project" value="TreeGrafter"/>
</dbReference>
<keyword evidence="3" id="KW-0804">Transcription</keyword>
<organism evidence="5 6">
    <name type="scientific">Photobacterium aphoticum</name>
    <dbReference type="NCBI Taxonomy" id="754436"/>
    <lineage>
        <taxon>Bacteria</taxon>
        <taxon>Pseudomonadati</taxon>
        <taxon>Pseudomonadota</taxon>
        <taxon>Gammaproteobacteria</taxon>
        <taxon>Vibrionales</taxon>
        <taxon>Vibrionaceae</taxon>
        <taxon>Photobacterium</taxon>
    </lineage>
</organism>
<protein>
    <submittedName>
        <fullName evidence="5">AraC family transcriptional regulator</fullName>
    </submittedName>
</protein>
<gene>
    <name evidence="5" type="ORF">ABT58_05765</name>
</gene>
<keyword evidence="2" id="KW-0238">DNA-binding</keyword>
<dbReference type="SMART" id="SM00342">
    <property type="entry name" value="HTH_ARAC"/>
    <property type="match status" value="1"/>
</dbReference>
<name>A0A0J1GQ73_9GAMM</name>
<dbReference type="InterPro" id="IPR009057">
    <property type="entry name" value="Homeodomain-like_sf"/>
</dbReference>
<evidence type="ECO:0000313" key="6">
    <source>
        <dbReference type="Proteomes" id="UP000036426"/>
    </source>
</evidence>
<comment type="caution">
    <text evidence="5">The sequence shown here is derived from an EMBL/GenBank/DDBJ whole genome shotgun (WGS) entry which is preliminary data.</text>
</comment>
<evidence type="ECO:0000313" key="5">
    <source>
        <dbReference type="EMBL" id="KLV01913.1"/>
    </source>
</evidence>
<dbReference type="EMBL" id="LDOV01000010">
    <property type="protein sequence ID" value="KLV01913.1"/>
    <property type="molecule type" value="Genomic_DNA"/>
</dbReference>
<dbReference type="OrthoDB" id="5582699at2"/>
<evidence type="ECO:0000256" key="2">
    <source>
        <dbReference type="ARBA" id="ARBA00023125"/>
    </source>
</evidence>
<dbReference type="GO" id="GO:0003700">
    <property type="term" value="F:DNA-binding transcription factor activity"/>
    <property type="evidence" value="ECO:0007669"/>
    <property type="project" value="InterPro"/>
</dbReference>
<keyword evidence="1" id="KW-0805">Transcription regulation</keyword>
<reference evidence="5 6" key="1">
    <citation type="submission" date="2015-05" db="EMBL/GenBank/DDBJ databases">
        <title>Photobacterium galathea sp. nov.</title>
        <authorList>
            <person name="Machado H."/>
            <person name="Gram L."/>
        </authorList>
    </citation>
    <scope>NUCLEOTIDE SEQUENCE [LARGE SCALE GENOMIC DNA]</scope>
    <source>
        <strain evidence="5 6">DSM 25995</strain>
    </source>
</reference>